<dbReference type="GO" id="GO:0016747">
    <property type="term" value="F:acyltransferase activity, transferring groups other than amino-acyl groups"/>
    <property type="evidence" value="ECO:0007669"/>
    <property type="project" value="InterPro"/>
</dbReference>
<protein>
    <submittedName>
        <fullName evidence="2">N-acetyltransferase</fullName>
    </submittedName>
</protein>
<organism evidence="2 3">
    <name type="scientific">Gordonia jinhuaensis</name>
    <dbReference type="NCBI Taxonomy" id="1517702"/>
    <lineage>
        <taxon>Bacteria</taxon>
        <taxon>Bacillati</taxon>
        <taxon>Actinomycetota</taxon>
        <taxon>Actinomycetes</taxon>
        <taxon>Mycobacteriales</taxon>
        <taxon>Gordoniaceae</taxon>
        <taxon>Gordonia</taxon>
    </lineage>
</organism>
<comment type="caution">
    <text evidence="2">The sequence shown here is derived from an EMBL/GenBank/DDBJ whole genome shotgun (WGS) entry which is preliminary data.</text>
</comment>
<dbReference type="PANTHER" id="PTHR43610">
    <property type="entry name" value="BLL6696 PROTEIN"/>
    <property type="match status" value="1"/>
</dbReference>
<dbReference type="RefSeq" id="WP_188587357.1">
    <property type="nucleotide sequence ID" value="NZ_BMGC01000024.1"/>
</dbReference>
<dbReference type="PANTHER" id="PTHR43610:SF1">
    <property type="entry name" value="N-ACETYLTRANSFERASE DOMAIN-CONTAINING PROTEIN"/>
    <property type="match status" value="1"/>
</dbReference>
<reference evidence="2" key="2">
    <citation type="submission" date="2020-09" db="EMBL/GenBank/DDBJ databases">
        <authorList>
            <person name="Sun Q."/>
            <person name="Zhou Y."/>
        </authorList>
    </citation>
    <scope>NUCLEOTIDE SEQUENCE</scope>
    <source>
        <strain evidence="2">CGMCC 1.12827</strain>
    </source>
</reference>
<dbReference type="Pfam" id="PF13302">
    <property type="entry name" value="Acetyltransf_3"/>
    <property type="match status" value="1"/>
</dbReference>
<evidence type="ECO:0000259" key="1">
    <source>
        <dbReference type="PROSITE" id="PS51186"/>
    </source>
</evidence>
<dbReference type="AlphaFoldDB" id="A0A916WWT2"/>
<gene>
    <name evidence="2" type="ORF">GCM10011489_29620</name>
</gene>
<evidence type="ECO:0000313" key="2">
    <source>
        <dbReference type="EMBL" id="GGB40073.1"/>
    </source>
</evidence>
<dbReference type="PROSITE" id="PS51186">
    <property type="entry name" value="GNAT"/>
    <property type="match status" value="1"/>
</dbReference>
<accession>A0A916WWT2</accession>
<proteinExistence type="predicted"/>
<dbReference type="Gene3D" id="3.40.630.30">
    <property type="match status" value="1"/>
</dbReference>
<reference evidence="2" key="1">
    <citation type="journal article" date="2014" name="Int. J. Syst. Evol. Microbiol.">
        <title>Complete genome sequence of Corynebacterium casei LMG S-19264T (=DSM 44701T), isolated from a smear-ripened cheese.</title>
        <authorList>
            <consortium name="US DOE Joint Genome Institute (JGI-PGF)"/>
            <person name="Walter F."/>
            <person name="Albersmeier A."/>
            <person name="Kalinowski J."/>
            <person name="Ruckert C."/>
        </authorList>
    </citation>
    <scope>NUCLEOTIDE SEQUENCE</scope>
    <source>
        <strain evidence="2">CGMCC 1.12827</strain>
    </source>
</reference>
<dbReference type="InterPro" id="IPR000182">
    <property type="entry name" value="GNAT_dom"/>
</dbReference>
<sequence length="191" mass="20816">MSEWIEATTLAGGHVTLRPLRAEDATALGEVVDDPEPFRLSAVPIGTEAAQSYIDAAFDNPFRVAYAVIDNSTGDLVGSTSFYDIDPGNRSVAIGYTFYAASRHGSKVNPEAKLLLLRYAFEVAGAVRVVWHTDERNARSRSAIAKLGATFEGLLRKHRPATDGGWRTTAQYSMIDEDWPGAKEKLVARIS</sequence>
<name>A0A916WWT2_9ACTN</name>
<dbReference type="InterPro" id="IPR016181">
    <property type="entry name" value="Acyl_CoA_acyltransferase"/>
</dbReference>
<dbReference type="Proteomes" id="UP000621454">
    <property type="component" value="Unassembled WGS sequence"/>
</dbReference>
<keyword evidence="3" id="KW-1185">Reference proteome</keyword>
<evidence type="ECO:0000313" key="3">
    <source>
        <dbReference type="Proteomes" id="UP000621454"/>
    </source>
</evidence>
<dbReference type="EMBL" id="BMGC01000024">
    <property type="protein sequence ID" value="GGB40073.1"/>
    <property type="molecule type" value="Genomic_DNA"/>
</dbReference>
<dbReference type="SUPFAM" id="SSF55729">
    <property type="entry name" value="Acyl-CoA N-acyltransferases (Nat)"/>
    <property type="match status" value="1"/>
</dbReference>
<feature type="domain" description="N-acetyltransferase" evidence="1">
    <location>
        <begin position="15"/>
        <end position="171"/>
    </location>
</feature>